<sequence>MKFRHILFIFLSLSLFISSCGGFGSNKSGELRGQRNKKRGWAESKPYGMVKVKGASFAMGMNDEDPFGGLNANTIPISVESFWMDETEITNDEYRQFVHWVIDSTARTMLAETDDRFLIMEDDNGNPIDPPILNWDEDIDYGDPEVQSALEELYYPPQERFDGKRKIDVRKLKYGWADVDLLQAAFVNYNAEEGKYEGFIYDNEGNYREVEDRSDFILSSGTYIYPDTLVWLRDFTYSYNEPMAKRYFSHPGYDDYPVVGVTWKQAEAFCKWRTQLLQNSIKGTKRQDVFEVQEFRLPTEAEWELAARGKINLGMYPWGGPYTRSNKGCFMANFKPLRGNYAADGFTMTAPVGSYKPNDYGLNDMAGNVAEWTSSAYSEVAYDVVHDLNPNYQYNAIEGEDDAMKMKVVRGGSWKDVKTYLQVGTRTYEYQDEPRSYIGFRCVKTYIGKN</sequence>
<dbReference type="InterPro" id="IPR042095">
    <property type="entry name" value="SUMF_sf"/>
</dbReference>
<dbReference type="GO" id="GO:0120147">
    <property type="term" value="F:formylglycine-generating oxidase activity"/>
    <property type="evidence" value="ECO:0007669"/>
    <property type="project" value="TreeGrafter"/>
</dbReference>
<dbReference type="OrthoDB" id="9768004at2"/>
<dbReference type="InterPro" id="IPR051043">
    <property type="entry name" value="Sulfatase_Mod_Factor_Kinase"/>
</dbReference>
<dbReference type="PROSITE" id="PS51257">
    <property type="entry name" value="PROKAR_LIPOPROTEIN"/>
    <property type="match status" value="1"/>
</dbReference>
<dbReference type="RefSeq" id="WP_116495662.1">
    <property type="nucleotide sequence ID" value="NZ_QENZ01000003.1"/>
</dbReference>
<evidence type="ECO:0000259" key="2">
    <source>
        <dbReference type="Pfam" id="PF03781"/>
    </source>
</evidence>
<evidence type="ECO:0000256" key="1">
    <source>
        <dbReference type="SAM" id="SignalP"/>
    </source>
</evidence>
<reference evidence="3 4" key="1">
    <citation type="submission" date="2018-05" db="EMBL/GenBank/DDBJ databases">
        <title>Genomic Encyclopedia of Type Strains, Phase IV (KMG-IV): sequencing the most valuable type-strain genomes for metagenomic binning, comparative biology and taxonomic classification.</title>
        <authorList>
            <person name="Goeker M."/>
        </authorList>
    </citation>
    <scope>NUCLEOTIDE SEQUENCE [LARGE SCALE GENOMIC DNA]</scope>
    <source>
        <strain evidence="3 4">DSM 28579</strain>
    </source>
</reference>
<keyword evidence="4" id="KW-1185">Reference proteome</keyword>
<accession>A0A7L4UQQ6</accession>
<proteinExistence type="predicted"/>
<keyword evidence="1" id="KW-0732">Signal</keyword>
<dbReference type="AlphaFoldDB" id="A0A7L4UQQ6"/>
<comment type="caution">
    <text evidence="3">The sequence shown here is derived from an EMBL/GenBank/DDBJ whole genome shotgun (WGS) entry which is preliminary data.</text>
</comment>
<dbReference type="SUPFAM" id="SSF56436">
    <property type="entry name" value="C-type lectin-like"/>
    <property type="match status" value="1"/>
</dbReference>
<dbReference type="Proteomes" id="UP000251835">
    <property type="component" value="Unassembled WGS sequence"/>
</dbReference>
<dbReference type="Gene3D" id="3.90.1580.10">
    <property type="entry name" value="paralog of FGE (formylglycine-generating enzyme)"/>
    <property type="match status" value="2"/>
</dbReference>
<dbReference type="PANTHER" id="PTHR23150">
    <property type="entry name" value="SULFATASE MODIFYING FACTOR 1, 2"/>
    <property type="match status" value="1"/>
</dbReference>
<feature type="signal peptide" evidence="1">
    <location>
        <begin position="1"/>
        <end position="21"/>
    </location>
</feature>
<dbReference type="Pfam" id="PF03781">
    <property type="entry name" value="FGE-sulfatase"/>
    <property type="match status" value="1"/>
</dbReference>
<dbReference type="EMBL" id="QENZ01000003">
    <property type="protein sequence ID" value="PVX52105.1"/>
    <property type="molecule type" value="Genomic_DNA"/>
</dbReference>
<name>A0A7L4UQQ6_BALHA</name>
<dbReference type="PANTHER" id="PTHR23150:SF19">
    <property type="entry name" value="FORMYLGLYCINE-GENERATING ENZYME"/>
    <property type="match status" value="1"/>
</dbReference>
<dbReference type="InterPro" id="IPR005532">
    <property type="entry name" value="SUMF_dom"/>
</dbReference>
<gene>
    <name evidence="3" type="ORF">C7377_0404</name>
</gene>
<dbReference type="InterPro" id="IPR016187">
    <property type="entry name" value="CTDL_fold"/>
</dbReference>
<feature type="domain" description="Sulfatase-modifying factor enzyme-like" evidence="2">
    <location>
        <begin position="48"/>
        <end position="444"/>
    </location>
</feature>
<organism evidence="3 4">
    <name type="scientific">Balneicella halophila</name>
    <dbReference type="NCBI Taxonomy" id="1537566"/>
    <lineage>
        <taxon>Bacteria</taxon>
        <taxon>Pseudomonadati</taxon>
        <taxon>Bacteroidota</taxon>
        <taxon>Bacteroidia</taxon>
        <taxon>Bacteroidales</taxon>
        <taxon>Balneicellaceae</taxon>
        <taxon>Balneicella</taxon>
    </lineage>
</organism>
<evidence type="ECO:0000313" key="4">
    <source>
        <dbReference type="Proteomes" id="UP000251835"/>
    </source>
</evidence>
<evidence type="ECO:0000313" key="3">
    <source>
        <dbReference type="EMBL" id="PVX52105.1"/>
    </source>
</evidence>
<feature type="chain" id="PRO_5029899498" evidence="1">
    <location>
        <begin position="22"/>
        <end position="450"/>
    </location>
</feature>
<protein>
    <submittedName>
        <fullName evidence="3">Protein involved in gliding motility GldK</fullName>
    </submittedName>
</protein>